<evidence type="ECO:0000259" key="1">
    <source>
        <dbReference type="SMART" id="SM00955"/>
    </source>
</evidence>
<dbReference type="PANTHER" id="PTHR23355:SF65">
    <property type="entry name" value="EXORIBONUCLEASE CYT-4, PUTATIVE (AFU_ORTHOLOGUE AFUA_7G01550)-RELATED"/>
    <property type="match status" value="1"/>
</dbReference>
<feature type="domain" description="RNB" evidence="1">
    <location>
        <begin position="415"/>
        <end position="785"/>
    </location>
</feature>
<protein>
    <recommendedName>
        <fullName evidence="1">RNB domain-containing protein</fullName>
    </recommendedName>
</protein>
<dbReference type="SMART" id="SM00955">
    <property type="entry name" value="RNB"/>
    <property type="match status" value="1"/>
</dbReference>
<dbReference type="Pfam" id="PF00773">
    <property type="entry name" value="RNB"/>
    <property type="match status" value="1"/>
</dbReference>
<dbReference type="GO" id="GO:0000175">
    <property type="term" value="F:3'-5'-RNA exonuclease activity"/>
    <property type="evidence" value="ECO:0007669"/>
    <property type="project" value="TreeGrafter"/>
</dbReference>
<comment type="caution">
    <text evidence="2">The sequence shown here is derived from an EMBL/GenBank/DDBJ whole genome shotgun (WGS) entry which is preliminary data.</text>
</comment>
<organism evidence="2 3">
    <name type="scientific">Mucor plumbeus</name>
    <dbReference type="NCBI Taxonomy" id="97098"/>
    <lineage>
        <taxon>Eukaryota</taxon>
        <taxon>Fungi</taxon>
        <taxon>Fungi incertae sedis</taxon>
        <taxon>Mucoromycota</taxon>
        <taxon>Mucoromycotina</taxon>
        <taxon>Mucoromycetes</taxon>
        <taxon>Mucorales</taxon>
        <taxon>Mucorineae</taxon>
        <taxon>Mucoraceae</taxon>
        <taxon>Mucor</taxon>
    </lineage>
</organism>
<keyword evidence="3" id="KW-1185">Reference proteome</keyword>
<accession>A0A8H7RNE9</accession>
<name>A0A8H7RNE9_9FUNG</name>
<evidence type="ECO:0000313" key="3">
    <source>
        <dbReference type="Proteomes" id="UP000650833"/>
    </source>
</evidence>
<evidence type="ECO:0000313" key="2">
    <source>
        <dbReference type="EMBL" id="KAG2212818.1"/>
    </source>
</evidence>
<dbReference type="AlphaFoldDB" id="A0A8H7RNE9"/>
<gene>
    <name evidence="2" type="ORF">INT46_008479</name>
</gene>
<dbReference type="InterPro" id="IPR012340">
    <property type="entry name" value="NA-bd_OB-fold"/>
</dbReference>
<dbReference type="GO" id="GO:0000932">
    <property type="term" value="C:P-body"/>
    <property type="evidence" value="ECO:0007669"/>
    <property type="project" value="TreeGrafter"/>
</dbReference>
<dbReference type="InterPro" id="IPR050180">
    <property type="entry name" value="RNR_Ribonuclease"/>
</dbReference>
<dbReference type="InterPro" id="IPR001900">
    <property type="entry name" value="RNase_II/R"/>
</dbReference>
<sequence length="906" mass="102168">MLRILARQSTRQILKCTKIPSLVIRNKHIPSIPKSPAIQKNNQGKLNGFDPIPMNTERLVELPNINLGDYVEAFRNGQYSGMVVGQKGTSGGLQQLTLLLRNGKTTTIRSDNVAFCLKGFANSQQVSQTVTEPTNWKDVDADGILQNIPSAYNRAIQHYQRTLTMTKGASHQGLIQLYQHFIKNDTQNEVSLDQLAAVAFKSDRPTELQRHATFLHLISDNIHFIPTRDVRGSGNWTIRSQIECERLTRIIESIRGRDSSYTGFLSRMKSLITFYQTHADPVLGTFSRTAIELASSVTNTLTKSDKEYINFIVDWIKSPKVIVDSPYEVFVPNILKALKCYDQLFYDRLLAIQFLKEVGMFKPWDNVGLLEDAKVAEEFIWSKESQESDKKMKAYTAAFLSDKNMASQDRFESIRHDFGNLPVYTIDDPSAKEIDDGISIEHISGDKSAWLHVHIADPTTYIGPNDELAQLTQQKAQTLYLPERHFPMLPEELSSKKFSLGSTAHTNKDGSQYALTFSTRIDMKGNLIDYKVRPSLVKNVVKVYYDDLDEMLKPVATIAYDPLVDLTRSFSHPSTDAFALKDSEMKERKSTVPEDAKKDLFAIFQMAQKHSVNRVTNGAINFTKPSPVIEILPNPLDLPQIQFTSPNYVSHLPAVRVTLDKSAFSPARKMVAETMIMGGRIASQFAHAYDIPLPFRTQAWNPDASNAQCRLREELLASRDPISGAIGTQDMVKYLSILPPSTVTTNSNLPHVVMGINDGYTRATSPLRRYMDMVVHWQLKSHLMGETLPFSNTHLQTLASRIMNREKQLSLLQQRGLQFWVISLLDRMRVDGFTDRMEWNCIVNMPSRNASTELGGTMDVASGTLLEIGVRGRIEKLDRNVEVGEVVKVRISSLEPVSGRVNFELI</sequence>
<dbReference type="GO" id="GO:0003723">
    <property type="term" value="F:RNA binding"/>
    <property type="evidence" value="ECO:0007669"/>
    <property type="project" value="InterPro"/>
</dbReference>
<proteinExistence type="predicted"/>
<dbReference type="Proteomes" id="UP000650833">
    <property type="component" value="Unassembled WGS sequence"/>
</dbReference>
<dbReference type="GO" id="GO:0006402">
    <property type="term" value="P:mRNA catabolic process"/>
    <property type="evidence" value="ECO:0007669"/>
    <property type="project" value="TreeGrafter"/>
</dbReference>
<dbReference type="SUPFAM" id="SSF50249">
    <property type="entry name" value="Nucleic acid-binding proteins"/>
    <property type="match status" value="1"/>
</dbReference>
<dbReference type="PANTHER" id="PTHR23355">
    <property type="entry name" value="RIBONUCLEASE"/>
    <property type="match status" value="1"/>
</dbReference>
<dbReference type="EMBL" id="JAEPRC010000045">
    <property type="protein sequence ID" value="KAG2212818.1"/>
    <property type="molecule type" value="Genomic_DNA"/>
</dbReference>
<reference evidence="2" key="1">
    <citation type="submission" date="2020-12" db="EMBL/GenBank/DDBJ databases">
        <title>Metabolic potential, ecology and presence of endohyphal bacteria is reflected in genomic diversity of Mucoromycotina.</title>
        <authorList>
            <person name="Muszewska A."/>
            <person name="Okrasinska A."/>
            <person name="Steczkiewicz K."/>
            <person name="Drgas O."/>
            <person name="Orlowska M."/>
            <person name="Perlinska-Lenart U."/>
            <person name="Aleksandrzak-Piekarczyk T."/>
            <person name="Szatraj K."/>
            <person name="Zielenkiewicz U."/>
            <person name="Pilsyk S."/>
            <person name="Malc E."/>
            <person name="Mieczkowski P."/>
            <person name="Kruszewska J.S."/>
            <person name="Biernat P."/>
            <person name="Pawlowska J."/>
        </authorList>
    </citation>
    <scope>NUCLEOTIDE SEQUENCE</scope>
    <source>
        <strain evidence="2">CBS 226.32</strain>
    </source>
</reference>
<dbReference type="OrthoDB" id="2285229at2759"/>